<feature type="transmembrane region" description="Helical" evidence="3">
    <location>
        <begin position="6"/>
        <end position="26"/>
    </location>
</feature>
<dbReference type="InterPro" id="IPR033856">
    <property type="entry name" value="Trp_halogen"/>
</dbReference>
<organism evidence="4 5">
    <name type="scientific">Qipengyuania vulgaris</name>
    <dbReference type="NCBI Taxonomy" id="291985"/>
    <lineage>
        <taxon>Bacteria</taxon>
        <taxon>Pseudomonadati</taxon>
        <taxon>Pseudomonadota</taxon>
        <taxon>Alphaproteobacteria</taxon>
        <taxon>Sphingomonadales</taxon>
        <taxon>Erythrobacteraceae</taxon>
        <taxon>Qipengyuania</taxon>
    </lineage>
</organism>
<dbReference type="InterPro" id="IPR050816">
    <property type="entry name" value="Flavin-dep_Halogenase_NPB"/>
</dbReference>
<keyword evidence="3" id="KW-1133">Transmembrane helix</keyword>
<dbReference type="GO" id="GO:0000166">
    <property type="term" value="F:nucleotide binding"/>
    <property type="evidence" value="ECO:0007669"/>
    <property type="project" value="UniProtKB-KW"/>
</dbReference>
<dbReference type="GO" id="GO:0004497">
    <property type="term" value="F:monooxygenase activity"/>
    <property type="evidence" value="ECO:0007669"/>
    <property type="project" value="InterPro"/>
</dbReference>
<proteinExistence type="predicted"/>
<dbReference type="PANTHER" id="PTHR43747:SF4">
    <property type="entry name" value="FLAVIN-DEPENDENT TRYPTOPHAN HALOGENASE"/>
    <property type="match status" value="1"/>
</dbReference>
<keyword evidence="2" id="KW-0547">Nucleotide-binding</keyword>
<dbReference type="Proteomes" id="UP000448199">
    <property type="component" value="Unassembled WGS sequence"/>
</dbReference>
<comment type="caution">
    <text evidence="4">The sequence shown here is derived from an EMBL/GenBank/DDBJ whole genome shotgun (WGS) entry which is preliminary data.</text>
</comment>
<dbReference type="EMBL" id="WTYC01000008">
    <property type="protein sequence ID" value="MXO49251.1"/>
    <property type="molecule type" value="Genomic_DNA"/>
</dbReference>
<dbReference type="Pfam" id="PF04820">
    <property type="entry name" value="Trp_halogenase"/>
    <property type="match status" value="1"/>
</dbReference>
<keyword evidence="2" id="KW-0285">Flavoprotein</keyword>
<feature type="binding site" evidence="2">
    <location>
        <position position="343"/>
    </location>
    <ligand>
        <name>L-tryptophan</name>
        <dbReference type="ChEBI" id="CHEBI:57912"/>
    </ligand>
</feature>
<evidence type="ECO:0000256" key="3">
    <source>
        <dbReference type="SAM" id="Phobius"/>
    </source>
</evidence>
<dbReference type="SUPFAM" id="SSF51905">
    <property type="entry name" value="FAD/NAD(P)-binding domain"/>
    <property type="match status" value="1"/>
</dbReference>
<keyword evidence="5" id="KW-1185">Reference proteome</keyword>
<evidence type="ECO:0000256" key="2">
    <source>
        <dbReference type="PIRSR" id="PIRSR011396-2"/>
    </source>
</evidence>
<keyword evidence="2" id="KW-0274">FAD</keyword>
<feature type="binding site" evidence="2">
    <location>
        <position position="79"/>
    </location>
    <ligand>
        <name>7-chloro-L-tryptophan</name>
        <dbReference type="ChEBI" id="CHEBI:58713"/>
    </ligand>
</feature>
<keyword evidence="3" id="KW-0472">Membrane</keyword>
<name>A0A844XTL5_9SPHN</name>
<feature type="active site" evidence="1">
    <location>
        <position position="79"/>
    </location>
</feature>
<dbReference type="InterPro" id="IPR006905">
    <property type="entry name" value="Flavin_halogenase"/>
</dbReference>
<evidence type="ECO:0000256" key="1">
    <source>
        <dbReference type="PIRSR" id="PIRSR011396-1"/>
    </source>
</evidence>
<protein>
    <submittedName>
        <fullName evidence="4">Tryptophan halogenase</fullName>
    </submittedName>
</protein>
<keyword evidence="3" id="KW-0812">Transmembrane</keyword>
<feature type="binding site" evidence="2">
    <location>
        <position position="334"/>
    </location>
    <ligand>
        <name>FAD</name>
        <dbReference type="ChEBI" id="CHEBI:57692"/>
    </ligand>
</feature>
<dbReference type="PANTHER" id="PTHR43747">
    <property type="entry name" value="FAD-BINDING PROTEIN"/>
    <property type="match status" value="1"/>
</dbReference>
<evidence type="ECO:0000313" key="4">
    <source>
        <dbReference type="EMBL" id="MXO49251.1"/>
    </source>
</evidence>
<dbReference type="OrthoDB" id="462203at2"/>
<accession>A0A844XTL5</accession>
<reference evidence="4 5" key="1">
    <citation type="submission" date="2019-12" db="EMBL/GenBank/DDBJ databases">
        <title>Genomic-based taxomic classification of the family Erythrobacteraceae.</title>
        <authorList>
            <person name="Xu L."/>
        </authorList>
    </citation>
    <scope>NUCLEOTIDE SEQUENCE [LARGE SCALE GENOMIC DNA]</scope>
    <source>
        <strain evidence="4 5">DSM 17792</strain>
    </source>
</reference>
<dbReference type="AlphaFoldDB" id="A0A844XTL5"/>
<dbReference type="RefSeq" id="WP_160728779.1">
    <property type="nucleotide sequence ID" value="NZ_WTYC01000008.1"/>
</dbReference>
<feature type="binding site" evidence="2">
    <location>
        <begin position="14"/>
        <end position="17"/>
    </location>
    <ligand>
        <name>FAD</name>
        <dbReference type="ChEBI" id="CHEBI:57692"/>
    </ligand>
</feature>
<dbReference type="InterPro" id="IPR036188">
    <property type="entry name" value="FAD/NAD-bd_sf"/>
</dbReference>
<gene>
    <name evidence="4" type="ORF">GRI69_13405</name>
</gene>
<sequence length="505" mass="56199">MANNPLTRFVIVGGGTAGWMTGALFARFLDSRYSITLVESDAIGTVGVGEATIPMLRLVNRALGFEEEEFVKATQGSFKLGIEFDGWREEGHRYMHAFGGMGRGLAFLPFYQFWLRYAAEGGEKSIWDFSPGAKAAYAHKFAPLNAAPNGPSNNLAWAYHFDAGLYAQLLRKYAEARGVNRVEGKIEHVRLDPESGHISGVDLDNGIAIDGDIFIDCSGFRSLLLGEALNVPFDDWSNWLPCDRAIAVHCKATSPTLPYTRASARKAGWQWRIPLQHRTGNGHVYSSAHLSDDEAQAMLLANMDGKPTGEPRQLRFTTGMRRQVWHKNCVAIGLAAGFMEPLESTSIHLVQAAVDRFLKLLPGDRIAEADVAEFNRQTRFEWESIRDFLILHYHRNGRQEPFWQACAAMEIPAGLDHRIALFEESGRIFREHEELFTETGWMQVLLGQGVTPRAYHPVAGGLAPDKLDELIQLAERAADQVVGSMPTHDKYLARHCAAPEQMETA</sequence>
<dbReference type="Gene3D" id="3.50.50.60">
    <property type="entry name" value="FAD/NAD(P)-binding domain"/>
    <property type="match status" value="1"/>
</dbReference>
<feature type="binding site" evidence="2">
    <location>
        <position position="347"/>
    </location>
    <ligand>
        <name>FAD</name>
        <dbReference type="ChEBI" id="CHEBI:57692"/>
    </ligand>
</feature>
<dbReference type="PIRSF" id="PIRSF011396">
    <property type="entry name" value="Trp_halogenase"/>
    <property type="match status" value="1"/>
</dbReference>
<evidence type="ECO:0000313" key="5">
    <source>
        <dbReference type="Proteomes" id="UP000448199"/>
    </source>
</evidence>